<protein>
    <submittedName>
        <fullName evidence="1">Uncharacterized protein</fullName>
    </submittedName>
</protein>
<name>A0A511V2M7_9BACI</name>
<proteinExistence type="predicted"/>
<dbReference type="Proteomes" id="UP000321491">
    <property type="component" value="Unassembled WGS sequence"/>
</dbReference>
<gene>
    <name evidence="1" type="ORF">CQU01_23860</name>
</gene>
<comment type="caution">
    <text evidence="1">The sequence shown here is derived from an EMBL/GenBank/DDBJ whole genome shotgun (WGS) entry which is preliminary data.</text>
</comment>
<evidence type="ECO:0000313" key="2">
    <source>
        <dbReference type="Proteomes" id="UP000321491"/>
    </source>
</evidence>
<keyword evidence="2" id="KW-1185">Reference proteome</keyword>
<sequence>MKSVEEYYRNIGWEMYRMYNKIIDKQNVFIEYNYGDIEVN</sequence>
<accession>A0A511V2M7</accession>
<evidence type="ECO:0000313" key="1">
    <source>
        <dbReference type="EMBL" id="GEN32148.1"/>
    </source>
</evidence>
<dbReference type="EMBL" id="BJXW01000030">
    <property type="protein sequence ID" value="GEN32148.1"/>
    <property type="molecule type" value="Genomic_DNA"/>
</dbReference>
<organism evidence="1 2">
    <name type="scientific">Cerasibacillus quisquiliarum</name>
    <dbReference type="NCBI Taxonomy" id="227865"/>
    <lineage>
        <taxon>Bacteria</taxon>
        <taxon>Bacillati</taxon>
        <taxon>Bacillota</taxon>
        <taxon>Bacilli</taxon>
        <taxon>Bacillales</taxon>
        <taxon>Bacillaceae</taxon>
        <taxon>Cerasibacillus</taxon>
    </lineage>
</organism>
<reference evidence="1 2" key="1">
    <citation type="submission" date="2019-07" db="EMBL/GenBank/DDBJ databases">
        <title>Whole genome shotgun sequence of Cerasibacillus quisquiliarum NBRC 102429.</title>
        <authorList>
            <person name="Hosoyama A."/>
            <person name="Uohara A."/>
            <person name="Ohji S."/>
            <person name="Ichikawa N."/>
        </authorList>
    </citation>
    <scope>NUCLEOTIDE SEQUENCE [LARGE SCALE GENOMIC DNA]</scope>
    <source>
        <strain evidence="1 2">NBRC 102429</strain>
    </source>
</reference>
<dbReference type="AlphaFoldDB" id="A0A511V2M7"/>